<evidence type="ECO:0000313" key="2">
    <source>
        <dbReference type="Proteomes" id="UP000501849"/>
    </source>
</evidence>
<reference evidence="1 2" key="1">
    <citation type="submission" date="2019-04" db="EMBL/GenBank/DDBJ databases">
        <title>Draft, Whole-Genome Sequence of the Anthracene-degrading Mycobacterium frederiksbergense LB501T, Isolated from a Polycyclic Aromatic Hydrocarbon (PAH)-Contaminated Soil.</title>
        <authorList>
            <person name="Augelletti F."/>
        </authorList>
    </citation>
    <scope>NUCLEOTIDE SEQUENCE [LARGE SCALE GENOMIC DNA]</scope>
    <source>
        <strain evidence="1 2">LB 501T</strain>
    </source>
</reference>
<proteinExistence type="predicted"/>
<dbReference type="KEGG" id="mfre:EXE63_30560"/>
<dbReference type="AlphaFoldDB" id="A0A6H0SEJ4"/>
<protein>
    <recommendedName>
        <fullName evidence="3">SRPBCC family protein</fullName>
    </recommendedName>
</protein>
<organism evidence="1 2">
    <name type="scientific">Mycolicibacterium frederiksbergense</name>
    <dbReference type="NCBI Taxonomy" id="117567"/>
    <lineage>
        <taxon>Bacteria</taxon>
        <taxon>Bacillati</taxon>
        <taxon>Actinomycetota</taxon>
        <taxon>Actinomycetes</taxon>
        <taxon>Mycobacteriales</taxon>
        <taxon>Mycobacteriaceae</taxon>
        <taxon>Mycolicibacterium</taxon>
    </lineage>
</organism>
<dbReference type="EMBL" id="CP038799">
    <property type="protein sequence ID" value="QIV84735.1"/>
    <property type="molecule type" value="Genomic_DNA"/>
</dbReference>
<evidence type="ECO:0008006" key="3">
    <source>
        <dbReference type="Google" id="ProtNLM"/>
    </source>
</evidence>
<name>A0A6H0SEJ4_9MYCO</name>
<keyword evidence="2" id="KW-1185">Reference proteome</keyword>
<sequence>MSRPVLYPLRTVDSATVRYTAAPHRRRRVTIDHRPLHGVTPSMLLDWFSGLGGTMDYGGEVIDRYLAWHPIDHIRWELAAGEHAVEGARFRIVEAFGGRPEYRVDVVDRVEKLDETGIRLVQRVAGVMVFSLEHTWSAGDDGAHYVSVLDIGARTPLFRPVNAHLCRKFPDHMARAWVRHNIEEVGQLEFLLPGLNTRSPAAGRDRRPAVDPAG</sequence>
<dbReference type="RefSeq" id="WP_168145053.1">
    <property type="nucleotide sequence ID" value="NZ_CBCSDT010000006.1"/>
</dbReference>
<gene>
    <name evidence="1" type="ORF">EXE63_30560</name>
</gene>
<accession>A0A6H0SEJ4</accession>
<dbReference type="Proteomes" id="UP000501849">
    <property type="component" value="Chromosome"/>
</dbReference>
<evidence type="ECO:0000313" key="1">
    <source>
        <dbReference type="EMBL" id="QIV84735.1"/>
    </source>
</evidence>